<comment type="caution">
    <text evidence="3">The sequence shown here is derived from an EMBL/GenBank/DDBJ whole genome shotgun (WGS) entry which is preliminary data.</text>
</comment>
<evidence type="ECO:0000313" key="4">
    <source>
        <dbReference type="Proteomes" id="UP000322699"/>
    </source>
</evidence>
<gene>
    <name evidence="3" type="ORF">LF1_34710</name>
</gene>
<reference evidence="3 4" key="1">
    <citation type="submission" date="2019-08" db="EMBL/GenBank/DDBJ databases">
        <title>Deep-cultivation of Planctomycetes and their phenomic and genomic characterization uncovers novel biology.</title>
        <authorList>
            <person name="Wiegand S."/>
            <person name="Jogler M."/>
            <person name="Boedeker C."/>
            <person name="Pinto D."/>
            <person name="Vollmers J."/>
            <person name="Rivas-Marin E."/>
            <person name="Kohn T."/>
            <person name="Peeters S.H."/>
            <person name="Heuer A."/>
            <person name="Rast P."/>
            <person name="Oberbeckmann S."/>
            <person name="Bunk B."/>
            <person name="Jeske O."/>
            <person name="Meyerdierks A."/>
            <person name="Storesund J.E."/>
            <person name="Kallscheuer N."/>
            <person name="Luecker S."/>
            <person name="Lage O.M."/>
            <person name="Pohl T."/>
            <person name="Merkel B.J."/>
            <person name="Hornburger P."/>
            <person name="Mueller R.-W."/>
            <person name="Bruemmer F."/>
            <person name="Labrenz M."/>
            <person name="Spormann A.M."/>
            <person name="Op Den Camp H."/>
            <person name="Overmann J."/>
            <person name="Amann R."/>
            <person name="Jetten M.S.M."/>
            <person name="Mascher T."/>
            <person name="Medema M.H."/>
            <person name="Devos D.P."/>
            <person name="Kaster A.-K."/>
            <person name="Ovreas L."/>
            <person name="Rohde M."/>
            <person name="Galperin M.Y."/>
            <person name="Jogler C."/>
        </authorList>
    </citation>
    <scope>NUCLEOTIDE SEQUENCE [LARGE SCALE GENOMIC DNA]</scope>
    <source>
        <strain evidence="3 4">LF1</strain>
    </source>
</reference>
<keyword evidence="4" id="KW-1185">Reference proteome</keyword>
<dbReference type="EMBL" id="VRLW01000001">
    <property type="protein sequence ID" value="KAA1260929.1"/>
    <property type="molecule type" value="Genomic_DNA"/>
</dbReference>
<protein>
    <recommendedName>
        <fullName evidence="5">Late embryogenesis abundant protein</fullName>
    </recommendedName>
</protein>
<keyword evidence="2" id="KW-0812">Transmembrane</keyword>
<proteinExistence type="predicted"/>
<name>A0A5B1CMC2_9BACT</name>
<keyword evidence="2" id="KW-1133">Transmembrane helix</keyword>
<dbReference type="OrthoDB" id="278853at2"/>
<evidence type="ECO:0000256" key="2">
    <source>
        <dbReference type="SAM" id="Phobius"/>
    </source>
</evidence>
<evidence type="ECO:0000313" key="3">
    <source>
        <dbReference type="EMBL" id="KAA1260929.1"/>
    </source>
</evidence>
<feature type="transmembrane region" description="Helical" evidence="2">
    <location>
        <begin position="12"/>
        <end position="30"/>
    </location>
</feature>
<organism evidence="3 4">
    <name type="scientific">Rubripirellula obstinata</name>
    <dbReference type="NCBI Taxonomy" id="406547"/>
    <lineage>
        <taxon>Bacteria</taxon>
        <taxon>Pseudomonadati</taxon>
        <taxon>Planctomycetota</taxon>
        <taxon>Planctomycetia</taxon>
        <taxon>Pirellulales</taxon>
        <taxon>Pirellulaceae</taxon>
        <taxon>Rubripirellula</taxon>
    </lineage>
</organism>
<sequence>MNFDPETAREYLALTGSAIAVASTLYFWLIRANCEKAQLEVHPVHALSGSVLLNEDYETLRRLNCKEGEVGAKYFLGLALANNSTLPNAIIGIRVWIKFDQAESSNGESWREMDVACSDGQSDLVPINIAPLTTAALNLALSTAITGTLQGGHVDRQMRASEALPPQVPIRIEMRAIGGKTFTQNFIDPGTRLPRTQGNLDSAKAA</sequence>
<accession>A0A5B1CMC2</accession>
<dbReference type="RefSeq" id="WP_068267269.1">
    <property type="nucleotide sequence ID" value="NZ_LWSK01000178.1"/>
</dbReference>
<dbReference type="AlphaFoldDB" id="A0A5B1CMC2"/>
<dbReference type="Proteomes" id="UP000322699">
    <property type="component" value="Unassembled WGS sequence"/>
</dbReference>
<evidence type="ECO:0000256" key="1">
    <source>
        <dbReference type="SAM" id="MobiDB-lite"/>
    </source>
</evidence>
<feature type="region of interest" description="Disordered" evidence="1">
    <location>
        <begin position="186"/>
        <end position="206"/>
    </location>
</feature>
<keyword evidence="2" id="KW-0472">Membrane</keyword>
<evidence type="ECO:0008006" key="5">
    <source>
        <dbReference type="Google" id="ProtNLM"/>
    </source>
</evidence>